<name>A0ABP6AEU3_9ACTN</name>
<keyword evidence="2" id="KW-1185">Reference proteome</keyword>
<gene>
    <name evidence="1" type="ORF">GCM10010201_09600</name>
</gene>
<comment type="caution">
    <text evidence="1">The sequence shown here is derived from an EMBL/GenBank/DDBJ whole genome shotgun (WGS) entry which is preliminary data.</text>
</comment>
<dbReference type="Gene3D" id="3.40.50.720">
    <property type="entry name" value="NAD(P)-binding Rossmann-like Domain"/>
    <property type="match status" value="1"/>
</dbReference>
<dbReference type="EMBL" id="BAAARY010000003">
    <property type="protein sequence ID" value="GAA2515348.1"/>
    <property type="molecule type" value="Genomic_DNA"/>
</dbReference>
<dbReference type="SUPFAM" id="SSF69572">
    <property type="entry name" value="Activating enzymes of the ubiquitin-like proteins"/>
    <property type="match status" value="1"/>
</dbReference>
<evidence type="ECO:0000313" key="1">
    <source>
        <dbReference type="EMBL" id="GAA2515348.1"/>
    </source>
</evidence>
<organism evidence="1 2">
    <name type="scientific">Pilimelia columellifera subsp. columellifera</name>
    <dbReference type="NCBI Taxonomy" id="706583"/>
    <lineage>
        <taxon>Bacteria</taxon>
        <taxon>Bacillati</taxon>
        <taxon>Actinomycetota</taxon>
        <taxon>Actinomycetes</taxon>
        <taxon>Micromonosporales</taxon>
        <taxon>Micromonosporaceae</taxon>
        <taxon>Pilimelia</taxon>
    </lineage>
</organism>
<sequence length="363" mass="38991">MTRRPVTRPTLIPGLPRLWRSPSQLQLGIDTAHATVVDLPHPQLGRLISLLDGRLSEAAICREGARWGIPAAVALDLIDAMARTGLLMSGNALLPGHVPEPARRRLTTEAAALALADGQPNPANLLRRRAAARITVVGAGRIAGPLLAGLAEAGIGHLDPAPGRIQPDEVFAGLVRLAHVGRPRRDVMEQLIRNVAPETVIRPVRAGEAPLVIHLGLDSPPELVALGHRRHRRAHLTVTGRDATIVVGPLLPPAGRPCLNCLELHRYDRDPHWPQLTDQLSGHTGEAANAATVLAAAAQAVETVTSFIDRRANHAFGESIEIGRGPGHRRRWTAHPRCGCAERIADHRRRGGQQPPTSVTIKQ</sequence>
<accession>A0ABP6AEU3</accession>
<evidence type="ECO:0000313" key="2">
    <source>
        <dbReference type="Proteomes" id="UP001499978"/>
    </source>
</evidence>
<proteinExistence type="predicted"/>
<reference evidence="2" key="1">
    <citation type="journal article" date="2019" name="Int. J. Syst. Evol. Microbiol.">
        <title>The Global Catalogue of Microorganisms (GCM) 10K type strain sequencing project: providing services to taxonomists for standard genome sequencing and annotation.</title>
        <authorList>
            <consortium name="The Broad Institute Genomics Platform"/>
            <consortium name="The Broad Institute Genome Sequencing Center for Infectious Disease"/>
            <person name="Wu L."/>
            <person name="Ma J."/>
        </authorList>
    </citation>
    <scope>NUCLEOTIDE SEQUENCE [LARGE SCALE GENOMIC DNA]</scope>
    <source>
        <strain evidence="2">JCM 3367</strain>
    </source>
</reference>
<dbReference type="RefSeq" id="WP_344168841.1">
    <property type="nucleotide sequence ID" value="NZ_BAAARY010000003.1"/>
</dbReference>
<dbReference type="Proteomes" id="UP001499978">
    <property type="component" value="Unassembled WGS sequence"/>
</dbReference>
<dbReference type="InterPro" id="IPR035985">
    <property type="entry name" value="Ubiquitin-activating_enz"/>
</dbReference>
<evidence type="ECO:0008006" key="3">
    <source>
        <dbReference type="Google" id="ProtNLM"/>
    </source>
</evidence>
<protein>
    <recommendedName>
        <fullName evidence="3">Bacteriocin biosynthesis cyclodehydratase domain-containing protein</fullName>
    </recommendedName>
</protein>